<evidence type="ECO:0000313" key="2">
    <source>
        <dbReference type="Proteomes" id="UP000245489"/>
    </source>
</evidence>
<gene>
    <name evidence="1" type="ORF">LV89_02107</name>
</gene>
<proteinExistence type="predicted"/>
<dbReference type="Proteomes" id="UP000245489">
    <property type="component" value="Unassembled WGS sequence"/>
</dbReference>
<evidence type="ECO:0000313" key="1">
    <source>
        <dbReference type="EMBL" id="PWK26901.1"/>
    </source>
</evidence>
<dbReference type="OrthoDB" id="964167at2"/>
<dbReference type="RefSeq" id="WP_109742847.1">
    <property type="nucleotide sequence ID" value="NZ_QGGO01000009.1"/>
</dbReference>
<dbReference type="Gene3D" id="1.20.1480.40">
    <property type="entry name" value="Uncharacterised protein PF16133, DUF4844"/>
    <property type="match status" value="1"/>
</dbReference>
<dbReference type="EMBL" id="QGGO01000009">
    <property type="protein sequence ID" value="PWK26901.1"/>
    <property type="molecule type" value="Genomic_DNA"/>
</dbReference>
<dbReference type="AlphaFoldDB" id="A0A316EE16"/>
<sequence length="106" mass="12813">MTNQERIAQLEAYKLKEKFLIEDFEDYEEVPPPTEAVIRMRKEVDRFTDFLIKRLVKDVDNIQEQTQQFFKDWDNEEFTQEETEFIVEVEYEAMRIAGVKADDLLI</sequence>
<dbReference type="InterPro" id="IPR038360">
    <property type="entry name" value="DUF4844_sf"/>
</dbReference>
<reference evidence="1 2" key="1">
    <citation type="submission" date="2018-05" db="EMBL/GenBank/DDBJ databases">
        <title>Genomic Encyclopedia of Archaeal and Bacterial Type Strains, Phase II (KMG-II): from individual species to whole genera.</title>
        <authorList>
            <person name="Goeker M."/>
        </authorList>
    </citation>
    <scope>NUCLEOTIDE SEQUENCE [LARGE SCALE GENOMIC DNA]</scope>
    <source>
        <strain evidence="1 2">DSM 22214</strain>
    </source>
</reference>
<name>A0A316EE16_9BACT</name>
<protein>
    <submittedName>
        <fullName evidence="1">Uncharacterized protein</fullName>
    </submittedName>
</protein>
<organism evidence="1 2">
    <name type="scientific">Arcicella aurantiaca</name>
    <dbReference type="NCBI Taxonomy" id="591202"/>
    <lineage>
        <taxon>Bacteria</taxon>
        <taxon>Pseudomonadati</taxon>
        <taxon>Bacteroidota</taxon>
        <taxon>Cytophagia</taxon>
        <taxon>Cytophagales</taxon>
        <taxon>Flectobacillaceae</taxon>
        <taxon>Arcicella</taxon>
    </lineage>
</organism>
<accession>A0A316EE16</accession>
<keyword evidence="2" id="KW-1185">Reference proteome</keyword>
<comment type="caution">
    <text evidence="1">The sequence shown here is derived from an EMBL/GenBank/DDBJ whole genome shotgun (WGS) entry which is preliminary data.</text>
</comment>